<dbReference type="AlphaFoldDB" id="M8BUW3"/>
<name>M8BUW3_AEGTA</name>
<protein>
    <submittedName>
        <fullName evidence="1">Uncharacterized protein</fullName>
    </submittedName>
</protein>
<evidence type="ECO:0000313" key="1">
    <source>
        <dbReference type="EnsemblPlants" id="EMT25618"/>
    </source>
</evidence>
<sequence>MASRKDAAINLFWAIGSSSSPAHRQRLRTEAAAVGQRQLGGSGHTGPREWSKGWRRSGGAPSASATPNYKVPPELQELAAPN</sequence>
<accession>M8BUW3</accession>
<organism evidence="1">
    <name type="scientific">Aegilops tauschii</name>
    <name type="common">Tausch's goatgrass</name>
    <name type="synonym">Aegilops squarrosa</name>
    <dbReference type="NCBI Taxonomy" id="37682"/>
    <lineage>
        <taxon>Eukaryota</taxon>
        <taxon>Viridiplantae</taxon>
        <taxon>Streptophyta</taxon>
        <taxon>Embryophyta</taxon>
        <taxon>Tracheophyta</taxon>
        <taxon>Spermatophyta</taxon>
        <taxon>Magnoliopsida</taxon>
        <taxon>Liliopsida</taxon>
        <taxon>Poales</taxon>
        <taxon>Poaceae</taxon>
        <taxon>BOP clade</taxon>
        <taxon>Pooideae</taxon>
        <taxon>Triticodae</taxon>
        <taxon>Triticeae</taxon>
        <taxon>Triticinae</taxon>
        <taxon>Aegilops</taxon>
    </lineage>
</organism>
<proteinExistence type="predicted"/>
<dbReference type="EnsemblPlants" id="EMT25618">
    <property type="protein sequence ID" value="EMT25618"/>
    <property type="gene ID" value="F775_44039"/>
</dbReference>
<reference evidence="1" key="1">
    <citation type="submission" date="2015-06" db="UniProtKB">
        <authorList>
            <consortium name="EnsemblPlants"/>
        </authorList>
    </citation>
    <scope>IDENTIFICATION</scope>
</reference>